<feature type="compositionally biased region" description="Polar residues" evidence="2">
    <location>
        <begin position="35"/>
        <end position="46"/>
    </location>
</feature>
<dbReference type="PANTHER" id="PTHR32258">
    <property type="entry name" value="PROTEIN NETWORKED 4A"/>
    <property type="match status" value="1"/>
</dbReference>
<dbReference type="EMBL" id="OX465078">
    <property type="protein sequence ID" value="CAI9273880.1"/>
    <property type="molecule type" value="Genomic_DNA"/>
</dbReference>
<protein>
    <recommendedName>
        <fullName evidence="5">NAB domain-containing protein</fullName>
    </recommendedName>
</protein>
<evidence type="ECO:0000313" key="4">
    <source>
        <dbReference type="Proteomes" id="UP001177003"/>
    </source>
</evidence>
<dbReference type="PANTHER" id="PTHR32258:SF14">
    <property type="entry name" value="GB|AAF19561.1"/>
    <property type="match status" value="1"/>
</dbReference>
<feature type="region of interest" description="Disordered" evidence="2">
    <location>
        <begin position="251"/>
        <end position="272"/>
    </location>
</feature>
<dbReference type="AlphaFoldDB" id="A0AA36DWD1"/>
<dbReference type="GO" id="GO:0005774">
    <property type="term" value="C:vacuolar membrane"/>
    <property type="evidence" value="ECO:0007669"/>
    <property type="project" value="TreeGrafter"/>
</dbReference>
<organism evidence="3 4">
    <name type="scientific">Lactuca saligna</name>
    <name type="common">Willowleaf lettuce</name>
    <dbReference type="NCBI Taxonomy" id="75948"/>
    <lineage>
        <taxon>Eukaryota</taxon>
        <taxon>Viridiplantae</taxon>
        <taxon>Streptophyta</taxon>
        <taxon>Embryophyta</taxon>
        <taxon>Tracheophyta</taxon>
        <taxon>Spermatophyta</taxon>
        <taxon>Magnoliopsida</taxon>
        <taxon>eudicotyledons</taxon>
        <taxon>Gunneridae</taxon>
        <taxon>Pentapetalae</taxon>
        <taxon>asterids</taxon>
        <taxon>campanulids</taxon>
        <taxon>Asterales</taxon>
        <taxon>Asteraceae</taxon>
        <taxon>Cichorioideae</taxon>
        <taxon>Cichorieae</taxon>
        <taxon>Lactucinae</taxon>
        <taxon>Lactuca</taxon>
    </lineage>
</organism>
<sequence length="498" mass="56399">MFLKSGSCKSFLSNQFHFREKGSWSLDMEGDESKAQSQGQDSQITSQNVQVSGKLGFEQCVKEILKQIDEDEKFSKVIAEFYDSKKSNMTKLVTELSRVHGALADENVHLIKEVNKNKAKSHSQGQDSQNMPENSSFLFENVEGFQQCVKEILNVIEQDENLPKIGDFKKPKLTTMVTELSRMHMALADEHVHLIKEVSKNTHKSTTPIKTEHVDSSTSTSPQMSKTPEFKTPVGYEFTLDTSGGGFRFSTREGSESSFALSSNPDQLESTKKQLNPPLKTVESKVKETKVHDPEPDVSVLRKKISTLEKKQLTLKKKIQDLTDENAILEAEKANAAELKVTIAETNRRYEKMFGVLEASRQQVIKSDEENKNLKNELTNKILGITGRLQTEYDKVEAQNLKLHEEVALGLTEIAKRDEQMIELSTQIDLLKNSHATEEDRMNSDIERLEMELKEKCELVDDLNKKHDALKICTDELKLKLKGVELDSEREVTSEDAI</sequence>
<name>A0AA36DWD1_LACSI</name>
<proteinExistence type="predicted"/>
<dbReference type="Proteomes" id="UP001177003">
    <property type="component" value="Chromosome 2"/>
</dbReference>
<keyword evidence="4" id="KW-1185">Reference proteome</keyword>
<evidence type="ECO:0000256" key="2">
    <source>
        <dbReference type="SAM" id="MobiDB-lite"/>
    </source>
</evidence>
<dbReference type="InterPro" id="IPR051861">
    <property type="entry name" value="NET_actin-binding_domain"/>
</dbReference>
<feature type="region of interest" description="Disordered" evidence="2">
    <location>
        <begin position="27"/>
        <end position="46"/>
    </location>
</feature>
<evidence type="ECO:0000256" key="1">
    <source>
        <dbReference type="SAM" id="Coils"/>
    </source>
</evidence>
<gene>
    <name evidence="3" type="ORF">LSALG_LOCUS14002</name>
</gene>
<feature type="compositionally biased region" description="Polar residues" evidence="2">
    <location>
        <begin position="256"/>
        <end position="268"/>
    </location>
</feature>
<reference evidence="3" key="1">
    <citation type="submission" date="2023-04" db="EMBL/GenBank/DDBJ databases">
        <authorList>
            <person name="Vijverberg K."/>
            <person name="Xiong W."/>
            <person name="Schranz E."/>
        </authorList>
    </citation>
    <scope>NUCLEOTIDE SEQUENCE</scope>
</reference>
<feature type="coiled-coil region" evidence="1">
    <location>
        <begin position="305"/>
        <end position="377"/>
    </location>
</feature>
<feature type="coiled-coil region" evidence="1">
    <location>
        <begin position="439"/>
        <end position="466"/>
    </location>
</feature>
<keyword evidence="1" id="KW-0175">Coiled coil</keyword>
<feature type="compositionally biased region" description="Polar residues" evidence="2">
    <location>
        <begin position="216"/>
        <end position="226"/>
    </location>
</feature>
<accession>A0AA36DWD1</accession>
<evidence type="ECO:0008006" key="5">
    <source>
        <dbReference type="Google" id="ProtNLM"/>
    </source>
</evidence>
<evidence type="ECO:0000313" key="3">
    <source>
        <dbReference type="EMBL" id="CAI9273880.1"/>
    </source>
</evidence>
<feature type="region of interest" description="Disordered" evidence="2">
    <location>
        <begin position="199"/>
        <end position="230"/>
    </location>
</feature>